<reference evidence="1 2" key="1">
    <citation type="journal article" date="2017" name="Antonie Van Leeuwenhoek">
        <title>Rhizobium rhizosphaerae sp. nov., a novel species isolated from rice rhizosphere.</title>
        <authorList>
            <person name="Zhao J.J."/>
            <person name="Zhang J."/>
            <person name="Zhang R.J."/>
            <person name="Zhang C.W."/>
            <person name="Yin H.Q."/>
            <person name="Zhang X.X."/>
        </authorList>
    </citation>
    <scope>NUCLEOTIDE SEQUENCE [LARGE SCALE GENOMIC DNA]</scope>
    <source>
        <strain evidence="1 2">BSs20135</strain>
    </source>
</reference>
<dbReference type="InterPro" id="IPR017748">
    <property type="entry name" value="TagF"/>
</dbReference>
<dbReference type="OrthoDB" id="9801841at2"/>
<dbReference type="InterPro" id="IPR038225">
    <property type="entry name" value="TagF_sf"/>
</dbReference>
<evidence type="ECO:0000313" key="1">
    <source>
        <dbReference type="EMBL" id="GAC21721.1"/>
    </source>
</evidence>
<dbReference type="Gene3D" id="3.40.1730.10">
    <property type="entry name" value="pa0076 domain"/>
    <property type="match status" value="1"/>
</dbReference>
<protein>
    <submittedName>
        <fullName evidence="1">Type VI secretion system protein ImpM</fullName>
    </submittedName>
</protein>
<dbReference type="EMBL" id="BAEO01000065">
    <property type="protein sequence ID" value="GAC21721.1"/>
    <property type="molecule type" value="Genomic_DNA"/>
</dbReference>
<accession>K6YCQ0</accession>
<proteinExistence type="predicted"/>
<organism evidence="1 2">
    <name type="scientific">Paraglaciecola arctica BSs20135</name>
    <dbReference type="NCBI Taxonomy" id="493475"/>
    <lineage>
        <taxon>Bacteria</taxon>
        <taxon>Pseudomonadati</taxon>
        <taxon>Pseudomonadota</taxon>
        <taxon>Gammaproteobacteria</taxon>
        <taxon>Alteromonadales</taxon>
        <taxon>Alteromonadaceae</taxon>
        <taxon>Paraglaciecola</taxon>
    </lineage>
</organism>
<sequence length="228" mass="25918">MKIGFFGKLPGYGDFVQRNVCPEFVKYWDNWVLKSLSSSREQLGDSWRNKYFNSPIWRFVISQETLSQTPVAGFIMPSVDKAGRCYPFTVVCQAESEVNPFIVARKIDLIHEVGEDFALSLLENIKPDLDEITNVLNEIYQSLQESKCQSADIKAVSSVMELACITEIDSLDFTLGNESFLQILLKEQNANMSIWSMGNTEGTNPQIRYFSGMPPIDNYYSFLVADEN</sequence>
<dbReference type="STRING" id="493475.GARC_4784"/>
<dbReference type="Pfam" id="PF09867">
    <property type="entry name" value="TagF_N"/>
    <property type="match status" value="1"/>
</dbReference>
<dbReference type="NCBIfam" id="TIGR03373">
    <property type="entry name" value="VI_minor_4"/>
    <property type="match status" value="1"/>
</dbReference>
<dbReference type="Proteomes" id="UP000006327">
    <property type="component" value="Unassembled WGS sequence"/>
</dbReference>
<dbReference type="PIRSF" id="PIRSF029287">
    <property type="entry name" value="UCP029287"/>
    <property type="match status" value="1"/>
</dbReference>
<gene>
    <name evidence="1" type="primary">impM</name>
    <name evidence="1" type="ORF">GARC_4784</name>
</gene>
<dbReference type="eggNOG" id="COG3913">
    <property type="taxonomic scope" value="Bacteria"/>
</dbReference>
<name>K6YCQ0_9ALTE</name>
<keyword evidence="2" id="KW-1185">Reference proteome</keyword>
<evidence type="ECO:0000313" key="2">
    <source>
        <dbReference type="Proteomes" id="UP000006327"/>
    </source>
</evidence>
<dbReference type="RefSeq" id="WP_007624995.1">
    <property type="nucleotide sequence ID" value="NZ_BAEO01000065.1"/>
</dbReference>
<comment type="caution">
    <text evidence="1">The sequence shown here is derived from an EMBL/GenBank/DDBJ whole genome shotgun (WGS) entry which is preliminary data.</text>
</comment>
<dbReference type="AlphaFoldDB" id="K6YCQ0"/>